<evidence type="ECO:0000313" key="2">
    <source>
        <dbReference type="Proteomes" id="UP000571084"/>
    </source>
</evidence>
<name>A0A840RS70_9BURK</name>
<proteinExistence type="predicted"/>
<sequence length="160" mass="17879">MRIQNVLLIAVIFMLSACALKTSKPARSLQIIPYVDIPMAPVSIGCLSHDGAPYIYSFSVEEFYSKRMVGGLSCGGSGAFAYMLPLQWKPGMKVKVRWKPNAREWIEKTTAIRRYDEAGDIFVHFFANDEVRIVSSPLSYPQSPQHPILNSVTVAPPEEE</sequence>
<comment type="caution">
    <text evidence="1">The sequence shown here is derived from an EMBL/GenBank/DDBJ whole genome shotgun (WGS) entry which is preliminary data.</text>
</comment>
<gene>
    <name evidence="1" type="ORF">HNR39_003186</name>
</gene>
<dbReference type="EMBL" id="JACHHQ010000006">
    <property type="protein sequence ID" value="MBB5201337.1"/>
    <property type="molecule type" value="Genomic_DNA"/>
</dbReference>
<dbReference type="AlphaFoldDB" id="A0A840RS70"/>
<dbReference type="RefSeq" id="WP_168056574.1">
    <property type="nucleotide sequence ID" value="NZ_JACHHQ010000006.1"/>
</dbReference>
<accession>A0A840RS70</accession>
<reference evidence="1 2" key="1">
    <citation type="submission" date="2020-08" db="EMBL/GenBank/DDBJ databases">
        <title>Genomic Encyclopedia of Type Strains, Phase IV (KMG-IV): sequencing the most valuable type-strain genomes for metagenomic binning, comparative biology and taxonomic classification.</title>
        <authorList>
            <person name="Goeker M."/>
        </authorList>
    </citation>
    <scope>NUCLEOTIDE SEQUENCE [LARGE SCALE GENOMIC DNA]</scope>
    <source>
        <strain evidence="1 2">DSM 23240</strain>
    </source>
</reference>
<dbReference type="InterPro" id="IPR021733">
    <property type="entry name" value="DUF3304"/>
</dbReference>
<evidence type="ECO:0000313" key="1">
    <source>
        <dbReference type="EMBL" id="MBB5201337.1"/>
    </source>
</evidence>
<dbReference type="PROSITE" id="PS51257">
    <property type="entry name" value="PROKAR_LIPOPROTEIN"/>
    <property type="match status" value="1"/>
</dbReference>
<keyword evidence="2" id="KW-1185">Reference proteome</keyword>
<organism evidence="1 2">
    <name type="scientific">Glaciimonas immobilis</name>
    <dbReference type="NCBI Taxonomy" id="728004"/>
    <lineage>
        <taxon>Bacteria</taxon>
        <taxon>Pseudomonadati</taxon>
        <taxon>Pseudomonadota</taxon>
        <taxon>Betaproteobacteria</taxon>
        <taxon>Burkholderiales</taxon>
        <taxon>Oxalobacteraceae</taxon>
        <taxon>Glaciimonas</taxon>
    </lineage>
</organism>
<evidence type="ECO:0008006" key="3">
    <source>
        <dbReference type="Google" id="ProtNLM"/>
    </source>
</evidence>
<protein>
    <recommendedName>
        <fullName evidence="3">DUF3304 domain-containing protein</fullName>
    </recommendedName>
</protein>
<dbReference type="Pfam" id="PF11745">
    <property type="entry name" value="DUF3304"/>
    <property type="match status" value="1"/>
</dbReference>
<dbReference type="Proteomes" id="UP000571084">
    <property type="component" value="Unassembled WGS sequence"/>
</dbReference>